<dbReference type="OrthoDB" id="9800692at2"/>
<keyword evidence="2" id="KW-1185">Reference proteome</keyword>
<dbReference type="Gene3D" id="3.40.30.10">
    <property type="entry name" value="Glutaredoxin"/>
    <property type="match status" value="1"/>
</dbReference>
<dbReference type="InterPro" id="IPR036249">
    <property type="entry name" value="Thioredoxin-like_sf"/>
</dbReference>
<proteinExistence type="predicted"/>
<gene>
    <name evidence="1" type="ORF">DYP60_01630</name>
</gene>
<reference evidence="1 2" key="2">
    <citation type="submission" date="2018-09" db="EMBL/GenBank/DDBJ databases">
        <title>Genome of Sphaerochaeta halotolerans strain 4-11.</title>
        <authorList>
            <person name="Nazina T.N."/>
            <person name="Sokolova D.S."/>
        </authorList>
    </citation>
    <scope>NUCLEOTIDE SEQUENCE [LARGE SCALE GENOMIC DNA]</scope>
    <source>
        <strain evidence="1 2">4-11</strain>
    </source>
</reference>
<dbReference type="CDD" id="cd02980">
    <property type="entry name" value="TRX_Fd_family"/>
    <property type="match status" value="1"/>
</dbReference>
<sequence>MAKMTLEELRKLREKKQNEIQKRDIEGKDARIIVGMGTCGIAAGAKPVLDTFLEVLDEKKIDNVSVTQTGCMGLCYVEPTIEVIVPGMPDVIYGKVDVETARKIVEQHIIGKQLVTDHMFDRPAADIIKKDGGK</sequence>
<accession>A0A372MK88</accession>
<dbReference type="SUPFAM" id="SSF52833">
    <property type="entry name" value="Thioredoxin-like"/>
    <property type="match status" value="1"/>
</dbReference>
<dbReference type="AlphaFoldDB" id="A0A372MK88"/>
<dbReference type="Proteomes" id="UP000264002">
    <property type="component" value="Unassembled WGS sequence"/>
</dbReference>
<dbReference type="RefSeq" id="WP_117329133.1">
    <property type="nucleotide sequence ID" value="NZ_QUWK01000002.1"/>
</dbReference>
<comment type="caution">
    <text evidence="1">The sequence shown here is derived from an EMBL/GenBank/DDBJ whole genome shotgun (WGS) entry which is preliminary data.</text>
</comment>
<evidence type="ECO:0000313" key="2">
    <source>
        <dbReference type="Proteomes" id="UP000264002"/>
    </source>
</evidence>
<evidence type="ECO:0000313" key="1">
    <source>
        <dbReference type="EMBL" id="RFU95736.1"/>
    </source>
</evidence>
<dbReference type="EMBL" id="QUWK01000002">
    <property type="protein sequence ID" value="RFU95736.1"/>
    <property type="molecule type" value="Genomic_DNA"/>
</dbReference>
<protein>
    <submittedName>
        <fullName evidence="1">(2Fe-2S) ferredoxin domain-containing protein</fullName>
    </submittedName>
</protein>
<name>A0A372MK88_9SPIR</name>
<organism evidence="1 2">
    <name type="scientific">Sphaerochaeta halotolerans</name>
    <dbReference type="NCBI Taxonomy" id="2293840"/>
    <lineage>
        <taxon>Bacteria</taxon>
        <taxon>Pseudomonadati</taxon>
        <taxon>Spirochaetota</taxon>
        <taxon>Spirochaetia</taxon>
        <taxon>Spirochaetales</taxon>
        <taxon>Sphaerochaetaceae</taxon>
        <taxon>Sphaerochaeta</taxon>
    </lineage>
</organism>
<reference evidence="2" key="1">
    <citation type="submission" date="2018-08" db="EMBL/GenBank/DDBJ databases">
        <authorList>
            <person name="Grouzdev D.S."/>
            <person name="Krutkina M.S."/>
        </authorList>
    </citation>
    <scope>NUCLEOTIDE SEQUENCE [LARGE SCALE GENOMIC DNA]</scope>
    <source>
        <strain evidence="2">4-11</strain>
    </source>
</reference>